<feature type="transmembrane region" description="Helical" evidence="1">
    <location>
        <begin position="108"/>
        <end position="128"/>
    </location>
</feature>
<dbReference type="EMBL" id="FQZG01000083">
    <property type="protein sequence ID" value="SHJ79880.1"/>
    <property type="molecule type" value="Genomic_DNA"/>
</dbReference>
<keyword evidence="1" id="KW-1133">Transmembrane helix</keyword>
<evidence type="ECO:0000313" key="2">
    <source>
        <dbReference type="EMBL" id="SHJ79880.1"/>
    </source>
</evidence>
<dbReference type="AlphaFoldDB" id="A0A1M6M932"/>
<organism evidence="2 3">
    <name type="scientific">Tessaracoccus bendigoensis DSM 12906</name>
    <dbReference type="NCBI Taxonomy" id="1123357"/>
    <lineage>
        <taxon>Bacteria</taxon>
        <taxon>Bacillati</taxon>
        <taxon>Actinomycetota</taxon>
        <taxon>Actinomycetes</taxon>
        <taxon>Propionibacteriales</taxon>
        <taxon>Propionibacteriaceae</taxon>
        <taxon>Tessaracoccus</taxon>
    </lineage>
</organism>
<feature type="transmembrane region" description="Helical" evidence="1">
    <location>
        <begin position="53"/>
        <end position="70"/>
    </location>
</feature>
<keyword evidence="1" id="KW-0812">Transmembrane</keyword>
<proteinExistence type="predicted"/>
<keyword evidence="3" id="KW-1185">Reference proteome</keyword>
<feature type="transmembrane region" description="Helical" evidence="1">
    <location>
        <begin position="134"/>
        <end position="150"/>
    </location>
</feature>
<gene>
    <name evidence="2" type="ORF">SAMN02745244_03285</name>
</gene>
<evidence type="ECO:0000256" key="1">
    <source>
        <dbReference type="SAM" id="Phobius"/>
    </source>
</evidence>
<accession>A0A1M6M932</accession>
<keyword evidence="1" id="KW-0472">Membrane</keyword>
<dbReference type="STRING" id="1123357.SAMN02745244_03285"/>
<sequence length="159" mass="16143">MGYCYTRGMTAPQPEASTLMSTQTLGASQVLGTIHVPASGVAYWRSVWSRRHTLALAVGGVALLALLVSAREPQAGIDYLLLGVAAVLGAVTLATYVPPVGVPAREHLTGGACGAIPVLAVVGAPVMLSQADATPLPLVALLASYGLAVGKRITDHASC</sequence>
<name>A0A1M6M932_9ACTN</name>
<evidence type="ECO:0000313" key="3">
    <source>
        <dbReference type="Proteomes" id="UP000184512"/>
    </source>
</evidence>
<feature type="transmembrane region" description="Helical" evidence="1">
    <location>
        <begin position="76"/>
        <end position="96"/>
    </location>
</feature>
<dbReference type="Proteomes" id="UP000184512">
    <property type="component" value="Unassembled WGS sequence"/>
</dbReference>
<reference evidence="2 3" key="1">
    <citation type="submission" date="2016-11" db="EMBL/GenBank/DDBJ databases">
        <authorList>
            <person name="Jaros S."/>
            <person name="Januszkiewicz K."/>
            <person name="Wedrychowicz H."/>
        </authorList>
    </citation>
    <scope>NUCLEOTIDE SEQUENCE [LARGE SCALE GENOMIC DNA]</scope>
    <source>
        <strain evidence="2 3">DSM 12906</strain>
    </source>
</reference>
<protein>
    <submittedName>
        <fullName evidence="2">Uncharacterized protein</fullName>
    </submittedName>
</protein>